<keyword evidence="2" id="KW-1185">Reference proteome</keyword>
<reference evidence="1 2" key="1">
    <citation type="submission" date="2018-07" db="EMBL/GenBank/DDBJ databases">
        <title>Genomic Encyclopedia of Type Strains, Phase III (KMG-III): the genomes of soil and plant-associated and newly described type strains.</title>
        <authorList>
            <person name="Whitman W."/>
        </authorList>
    </citation>
    <scope>NUCLEOTIDE SEQUENCE [LARGE SCALE GENOMIC DNA]</scope>
    <source>
        <strain evidence="1 2">CECT 7506</strain>
    </source>
</reference>
<organism evidence="1 2">
    <name type="scientific">Paenibacillus prosopidis</name>
    <dbReference type="NCBI Taxonomy" id="630520"/>
    <lineage>
        <taxon>Bacteria</taxon>
        <taxon>Bacillati</taxon>
        <taxon>Bacillota</taxon>
        <taxon>Bacilli</taxon>
        <taxon>Bacillales</taxon>
        <taxon>Paenibacillaceae</taxon>
        <taxon>Paenibacillus</taxon>
    </lineage>
</organism>
<dbReference type="Proteomes" id="UP000252415">
    <property type="component" value="Unassembled WGS sequence"/>
</dbReference>
<proteinExistence type="predicted"/>
<sequence>MEALNKRVAELQEEMQFWSNIELLVEFERLVPYEGKNLRGNLMETFCEYKAVRAELHRRLDAYDALKK</sequence>
<protein>
    <submittedName>
        <fullName evidence="1">Uncharacterized protein</fullName>
    </submittedName>
</protein>
<dbReference type="EMBL" id="QPJD01000013">
    <property type="protein sequence ID" value="RCW43524.1"/>
    <property type="molecule type" value="Genomic_DNA"/>
</dbReference>
<gene>
    <name evidence="1" type="ORF">DFP97_113198</name>
</gene>
<dbReference type="RefSeq" id="WP_114382101.1">
    <property type="nucleotide sequence ID" value="NZ_QPJD01000013.1"/>
</dbReference>
<comment type="caution">
    <text evidence="1">The sequence shown here is derived from an EMBL/GenBank/DDBJ whole genome shotgun (WGS) entry which is preliminary data.</text>
</comment>
<evidence type="ECO:0000313" key="1">
    <source>
        <dbReference type="EMBL" id="RCW43524.1"/>
    </source>
</evidence>
<evidence type="ECO:0000313" key="2">
    <source>
        <dbReference type="Proteomes" id="UP000252415"/>
    </source>
</evidence>
<name>A0A368VPU6_9BACL</name>
<dbReference type="AlphaFoldDB" id="A0A368VPU6"/>
<accession>A0A368VPU6</accession>